<dbReference type="RefSeq" id="WP_074788031.1">
    <property type="nucleotide sequence ID" value="NZ_FOBO01000022.1"/>
</dbReference>
<organism evidence="1 2">
    <name type="scientific">Roseovarius tolerans</name>
    <dbReference type="NCBI Taxonomy" id="74031"/>
    <lineage>
        <taxon>Bacteria</taxon>
        <taxon>Pseudomonadati</taxon>
        <taxon>Pseudomonadota</taxon>
        <taxon>Alphaproteobacteria</taxon>
        <taxon>Rhodobacterales</taxon>
        <taxon>Roseobacteraceae</taxon>
        <taxon>Roseovarius</taxon>
    </lineage>
</organism>
<evidence type="ECO:0000313" key="2">
    <source>
        <dbReference type="Proteomes" id="UP000182160"/>
    </source>
</evidence>
<reference evidence="1 2" key="1">
    <citation type="submission" date="2016-10" db="EMBL/GenBank/DDBJ databases">
        <authorList>
            <person name="de Groot N.N."/>
        </authorList>
    </citation>
    <scope>NUCLEOTIDE SEQUENCE [LARGE SCALE GENOMIC DNA]</scope>
    <source>
        <strain evidence="1 2">DSM 11457</strain>
    </source>
</reference>
<protein>
    <submittedName>
        <fullName evidence="1">Uncharacterized protein</fullName>
    </submittedName>
</protein>
<dbReference type="AlphaFoldDB" id="A0A1H8I0M8"/>
<name>A0A1H8I0M8_9RHOB</name>
<gene>
    <name evidence="1" type="ORF">SAMN04488077_12213</name>
</gene>
<accession>A0A1H8I0M8</accession>
<proteinExistence type="predicted"/>
<dbReference type="EMBL" id="FOBO01000022">
    <property type="protein sequence ID" value="SEN62053.1"/>
    <property type="molecule type" value="Genomic_DNA"/>
</dbReference>
<sequence length="170" mass="19343">MRRSIKITISALATVIGIGIINAVRVDNAVSEASEYQDDISAHAYYQFGVVPDSIVFDIWNVGWNASQAEVLGVFLRFSEKMKDREFREVRLAYRGEAKFVLDGDDFQDIGQQFSYQNPVYIVRTFPEKLRTPDGGRAFSTWSGGLLGVVGRQMEDVNELGERWYLDDMR</sequence>
<dbReference type="Proteomes" id="UP000182160">
    <property type="component" value="Unassembled WGS sequence"/>
</dbReference>
<evidence type="ECO:0000313" key="1">
    <source>
        <dbReference type="EMBL" id="SEN62053.1"/>
    </source>
</evidence>